<accession>A0ABN0QEE3</accession>
<protein>
    <recommendedName>
        <fullName evidence="4">HTH cro/C1-type domain-containing protein</fullName>
    </recommendedName>
</protein>
<dbReference type="EMBL" id="AVFO01000042">
    <property type="protein sequence ID" value="ESU23628.1"/>
    <property type="molecule type" value="Genomic_DNA"/>
</dbReference>
<proteinExistence type="predicted"/>
<dbReference type="CDD" id="cd00093">
    <property type="entry name" value="HTH_XRE"/>
    <property type="match status" value="1"/>
</dbReference>
<name>A0ABN0QEE3_9FLAO</name>
<dbReference type="SUPFAM" id="SSF47413">
    <property type="entry name" value="lambda repressor-like DNA-binding domains"/>
    <property type="match status" value="1"/>
</dbReference>
<evidence type="ECO:0000256" key="1">
    <source>
        <dbReference type="SAM" id="Coils"/>
    </source>
</evidence>
<keyword evidence="1" id="KW-0175">Coiled coil</keyword>
<evidence type="ECO:0000313" key="3">
    <source>
        <dbReference type="Proteomes" id="UP000018234"/>
    </source>
</evidence>
<keyword evidence="3" id="KW-1185">Reference proteome</keyword>
<dbReference type="InterPro" id="IPR001387">
    <property type="entry name" value="Cro/C1-type_HTH"/>
</dbReference>
<dbReference type="InterPro" id="IPR010982">
    <property type="entry name" value="Lambda_DNA-bd_dom_sf"/>
</dbReference>
<sequence length="195" mass="22370">MFQKKVTIFVTTSKKTIISHSMKTPDIKNRLGLTQEEMAMHLGISLSQWKMFKSGKRSLPLQALENFSVLLKGVQQKKDSSTEAQGLRKTEEEQAKGKRQHAYLKVQVKLQRLEKEIAVIENQRAESFAALETAFFLEGQKEGKANKDFIQSIRSRALTTLKKQSLYKREALQLQKENLEMLKLEIGKKMAAEEK</sequence>
<gene>
    <name evidence="2" type="ORF">FSS13T_23590</name>
</gene>
<reference evidence="2 3" key="1">
    <citation type="submission" date="2013-08" db="EMBL/GenBank/DDBJ databases">
        <title>Flavobacterium saliperosum type strain genome sequencing.</title>
        <authorList>
            <person name="Lee K."/>
            <person name="Yi H."/>
            <person name="Park S."/>
            <person name="Chun J."/>
        </authorList>
    </citation>
    <scope>NUCLEOTIDE SEQUENCE [LARGE SCALE GENOMIC DNA]</scope>
    <source>
        <strain evidence="2 3">S13</strain>
    </source>
</reference>
<comment type="caution">
    <text evidence="2">The sequence shown here is derived from an EMBL/GenBank/DDBJ whole genome shotgun (WGS) entry which is preliminary data.</text>
</comment>
<evidence type="ECO:0008006" key="4">
    <source>
        <dbReference type="Google" id="ProtNLM"/>
    </source>
</evidence>
<dbReference type="Proteomes" id="UP000018234">
    <property type="component" value="Unassembled WGS sequence"/>
</dbReference>
<organism evidence="2 3">
    <name type="scientific">Flavobacterium saliperosum S13</name>
    <dbReference type="NCBI Taxonomy" id="1341155"/>
    <lineage>
        <taxon>Bacteria</taxon>
        <taxon>Pseudomonadati</taxon>
        <taxon>Bacteroidota</taxon>
        <taxon>Flavobacteriia</taxon>
        <taxon>Flavobacteriales</taxon>
        <taxon>Flavobacteriaceae</taxon>
        <taxon>Flavobacterium</taxon>
    </lineage>
</organism>
<feature type="coiled-coil region" evidence="1">
    <location>
        <begin position="103"/>
        <end position="130"/>
    </location>
</feature>
<evidence type="ECO:0000313" key="2">
    <source>
        <dbReference type="EMBL" id="ESU23628.1"/>
    </source>
</evidence>